<keyword evidence="2" id="KW-1185">Reference proteome</keyword>
<reference evidence="1" key="2">
    <citation type="journal article" date="2019" name="Genome Biol. Evol.">
        <title>Day and night: Metabolic profiles and evolutionary relationships of six axenic non-marine cyanobacteria.</title>
        <authorList>
            <person name="Will S.E."/>
            <person name="Henke P."/>
            <person name="Boedeker C."/>
            <person name="Huang S."/>
            <person name="Brinkmann H."/>
            <person name="Rohde M."/>
            <person name="Jarek M."/>
            <person name="Friedl T."/>
            <person name="Seufert S."/>
            <person name="Schumacher M."/>
            <person name="Overmann J."/>
            <person name="Neumann-Schaal M."/>
            <person name="Petersen J."/>
        </authorList>
    </citation>
    <scope>NUCLEOTIDE SEQUENCE [LARGE SCALE GENOMIC DNA]</scope>
    <source>
        <strain evidence="1">PCC 7102</strain>
    </source>
</reference>
<accession>A0A3S1ASM7</accession>
<evidence type="ECO:0000313" key="2">
    <source>
        <dbReference type="Proteomes" id="UP000271624"/>
    </source>
</evidence>
<gene>
    <name evidence="1" type="ORF">DSM106972_004800</name>
</gene>
<dbReference type="AlphaFoldDB" id="A0A3S1ASM7"/>
<dbReference type="RefSeq" id="WP_127078480.1">
    <property type="nucleotide sequence ID" value="NZ_RSCL01000001.1"/>
</dbReference>
<reference evidence="1" key="1">
    <citation type="submission" date="2018-12" db="EMBL/GenBank/DDBJ databases">
        <authorList>
            <person name="Will S."/>
            <person name="Neumann-Schaal M."/>
            <person name="Henke P."/>
        </authorList>
    </citation>
    <scope>NUCLEOTIDE SEQUENCE</scope>
    <source>
        <strain evidence="1">PCC 7102</strain>
    </source>
</reference>
<dbReference type="EMBL" id="RSCL01000001">
    <property type="protein sequence ID" value="RUT09985.1"/>
    <property type="molecule type" value="Genomic_DNA"/>
</dbReference>
<organism evidence="1 2">
    <name type="scientific">Dulcicalothrix desertica PCC 7102</name>
    <dbReference type="NCBI Taxonomy" id="232991"/>
    <lineage>
        <taxon>Bacteria</taxon>
        <taxon>Bacillati</taxon>
        <taxon>Cyanobacteriota</taxon>
        <taxon>Cyanophyceae</taxon>
        <taxon>Nostocales</taxon>
        <taxon>Calotrichaceae</taxon>
        <taxon>Dulcicalothrix</taxon>
    </lineage>
</organism>
<comment type="caution">
    <text evidence="1">The sequence shown here is derived from an EMBL/GenBank/DDBJ whole genome shotgun (WGS) entry which is preliminary data.</text>
</comment>
<dbReference type="Proteomes" id="UP000271624">
    <property type="component" value="Unassembled WGS sequence"/>
</dbReference>
<evidence type="ECO:0000313" key="1">
    <source>
        <dbReference type="EMBL" id="RUT09985.1"/>
    </source>
</evidence>
<proteinExistence type="predicted"/>
<protein>
    <submittedName>
        <fullName evidence="1">Uncharacterized protein</fullName>
    </submittedName>
</protein>
<name>A0A3S1ASM7_9CYAN</name>
<dbReference type="OrthoDB" id="582486at2"/>
<sequence length="86" mass="10076">MRQPDDHFRDIEAIMQKHAASLEAEIRALQAADETAQWSSAWKRVYNWRFANAFAKQKIFRNWAADAEAWGLLPTREYPNQGNQKL</sequence>